<dbReference type="VEuPathDB" id="FungiDB:MELLADRAFT_101869"/>
<dbReference type="GeneID" id="18921508"/>
<name>F4R565_MELLP</name>
<organism evidence="2">
    <name type="scientific">Melampsora larici-populina (strain 98AG31 / pathotype 3-4-7)</name>
    <name type="common">Poplar leaf rust fungus</name>
    <dbReference type="NCBI Taxonomy" id="747676"/>
    <lineage>
        <taxon>Eukaryota</taxon>
        <taxon>Fungi</taxon>
        <taxon>Dikarya</taxon>
        <taxon>Basidiomycota</taxon>
        <taxon>Pucciniomycotina</taxon>
        <taxon>Pucciniomycetes</taxon>
        <taxon>Pucciniales</taxon>
        <taxon>Melampsoraceae</taxon>
        <taxon>Melampsora</taxon>
    </lineage>
</organism>
<accession>F4R565</accession>
<evidence type="ECO:0000313" key="1">
    <source>
        <dbReference type="EMBL" id="EGG12316.1"/>
    </source>
</evidence>
<dbReference type="InParanoid" id="F4R565"/>
<dbReference type="EMBL" id="GL883091">
    <property type="protein sequence ID" value="EGG12316.1"/>
    <property type="molecule type" value="Genomic_DNA"/>
</dbReference>
<proteinExistence type="predicted"/>
<protein>
    <submittedName>
        <fullName evidence="1">Uncharacterized protein</fullName>
    </submittedName>
</protein>
<dbReference type="Proteomes" id="UP000001072">
    <property type="component" value="Unassembled WGS sequence"/>
</dbReference>
<reference evidence="2" key="1">
    <citation type="journal article" date="2011" name="Proc. Natl. Acad. Sci. U.S.A.">
        <title>Obligate biotrophy features unraveled by the genomic analysis of rust fungi.</title>
        <authorList>
            <person name="Duplessis S."/>
            <person name="Cuomo C.A."/>
            <person name="Lin Y.-C."/>
            <person name="Aerts A."/>
            <person name="Tisserant E."/>
            <person name="Veneault-Fourrey C."/>
            <person name="Joly D.L."/>
            <person name="Hacquard S."/>
            <person name="Amselem J."/>
            <person name="Cantarel B.L."/>
            <person name="Chiu R."/>
            <person name="Coutinho P.M."/>
            <person name="Feau N."/>
            <person name="Field M."/>
            <person name="Frey P."/>
            <person name="Gelhaye E."/>
            <person name="Goldberg J."/>
            <person name="Grabherr M.G."/>
            <person name="Kodira C.D."/>
            <person name="Kohler A."/>
            <person name="Kuees U."/>
            <person name="Lindquist E.A."/>
            <person name="Lucas S.M."/>
            <person name="Mago R."/>
            <person name="Mauceli E."/>
            <person name="Morin E."/>
            <person name="Murat C."/>
            <person name="Pangilinan J.L."/>
            <person name="Park R."/>
            <person name="Pearson M."/>
            <person name="Quesneville H."/>
            <person name="Rouhier N."/>
            <person name="Sakthikumar S."/>
            <person name="Salamov A.A."/>
            <person name="Schmutz J."/>
            <person name="Selles B."/>
            <person name="Shapiro H."/>
            <person name="Tanguay P."/>
            <person name="Tuskan G.A."/>
            <person name="Henrissat B."/>
            <person name="Van de Peer Y."/>
            <person name="Rouze P."/>
            <person name="Ellis J.G."/>
            <person name="Dodds P.N."/>
            <person name="Schein J.E."/>
            <person name="Zhong S."/>
            <person name="Hamelin R.C."/>
            <person name="Grigoriev I.V."/>
            <person name="Szabo L.J."/>
            <person name="Martin F."/>
        </authorList>
    </citation>
    <scope>NUCLEOTIDE SEQUENCE [LARGE SCALE GENOMIC DNA]</scope>
    <source>
        <strain evidence="2">98AG31 / pathotype 3-4-7</strain>
    </source>
</reference>
<dbReference type="KEGG" id="mlr:MELLADRAFT_101869"/>
<dbReference type="RefSeq" id="XP_007404691.1">
    <property type="nucleotide sequence ID" value="XM_007404629.1"/>
</dbReference>
<gene>
    <name evidence="1" type="ORF">MELLADRAFT_101869</name>
</gene>
<dbReference type="AlphaFoldDB" id="F4R565"/>
<keyword evidence="2" id="KW-1185">Reference proteome</keyword>
<evidence type="ECO:0000313" key="2">
    <source>
        <dbReference type="Proteomes" id="UP000001072"/>
    </source>
</evidence>
<dbReference type="HOGENOM" id="CLU_1845533_0_0_1"/>
<sequence length="139" mass="15555">MASEYLDDPTQVYNDRFGMCPEKVFTVISFCENLSRLHLIFPSSAPESASDSPDSVEGRSPKTVKASDFCYYFTLIVPVLQQLQHLKIQALFAPILAQCFAEPITKLPRLESLELEGVSARNRDDICRLPGCLSIISRP</sequence>